<dbReference type="Proteomes" id="UP001497453">
    <property type="component" value="Chromosome 5"/>
</dbReference>
<protein>
    <recommendedName>
        <fullName evidence="4">Hydrophobin</fullName>
    </recommendedName>
</protein>
<evidence type="ECO:0000313" key="2">
    <source>
        <dbReference type="EMBL" id="CAL1709174.1"/>
    </source>
</evidence>
<name>A0ABP1DPM9_9APHY</name>
<proteinExistence type="predicted"/>
<reference evidence="3" key="1">
    <citation type="submission" date="2024-04" db="EMBL/GenBank/DDBJ databases">
        <authorList>
            <person name="Shaw F."/>
            <person name="Minotto A."/>
        </authorList>
    </citation>
    <scope>NUCLEOTIDE SEQUENCE [LARGE SCALE GENOMIC DNA]</scope>
</reference>
<accession>A0ABP1DPM9</accession>
<sequence length="106" mass="10612">MAVKIPSLARIFLLSAFLSSCVYQSNALCNGAAALLCCLNVVPATDPLAIAALALAGTTALPTQQIGLVCVPALAETGILCLTKLAACDDNSHLALGIGCSTVKPA</sequence>
<dbReference type="PROSITE" id="PS51257">
    <property type="entry name" value="PROKAR_LIPOPROTEIN"/>
    <property type="match status" value="1"/>
</dbReference>
<gene>
    <name evidence="2" type="ORF">GFSPODELE1_LOCUS7223</name>
</gene>
<evidence type="ECO:0000313" key="3">
    <source>
        <dbReference type="Proteomes" id="UP001497453"/>
    </source>
</evidence>
<evidence type="ECO:0008006" key="4">
    <source>
        <dbReference type="Google" id="ProtNLM"/>
    </source>
</evidence>
<organism evidence="2 3">
    <name type="scientific">Somion occarium</name>
    <dbReference type="NCBI Taxonomy" id="3059160"/>
    <lineage>
        <taxon>Eukaryota</taxon>
        <taxon>Fungi</taxon>
        <taxon>Dikarya</taxon>
        <taxon>Basidiomycota</taxon>
        <taxon>Agaricomycotina</taxon>
        <taxon>Agaricomycetes</taxon>
        <taxon>Polyporales</taxon>
        <taxon>Cerrenaceae</taxon>
        <taxon>Somion</taxon>
    </lineage>
</organism>
<dbReference type="EMBL" id="OZ037948">
    <property type="protein sequence ID" value="CAL1709174.1"/>
    <property type="molecule type" value="Genomic_DNA"/>
</dbReference>
<keyword evidence="3" id="KW-1185">Reference proteome</keyword>
<keyword evidence="1" id="KW-0732">Signal</keyword>
<feature type="signal peptide" evidence="1">
    <location>
        <begin position="1"/>
        <end position="27"/>
    </location>
</feature>
<feature type="chain" id="PRO_5045666310" description="Hydrophobin" evidence="1">
    <location>
        <begin position="28"/>
        <end position="106"/>
    </location>
</feature>
<evidence type="ECO:0000256" key="1">
    <source>
        <dbReference type="SAM" id="SignalP"/>
    </source>
</evidence>